<evidence type="ECO:0000313" key="8">
    <source>
        <dbReference type="EMBL" id="KAK7813875.1"/>
    </source>
</evidence>
<dbReference type="GO" id="GO:0005576">
    <property type="term" value="C:extracellular region"/>
    <property type="evidence" value="ECO:0007669"/>
    <property type="project" value="UniProtKB-SubCell"/>
</dbReference>
<dbReference type="GO" id="GO:0016042">
    <property type="term" value="P:lipid catabolic process"/>
    <property type="evidence" value="ECO:0007669"/>
    <property type="project" value="UniProtKB-KW"/>
</dbReference>
<dbReference type="Pfam" id="PF00657">
    <property type="entry name" value="Lipase_GDSL"/>
    <property type="match status" value="2"/>
</dbReference>
<evidence type="ECO:0000256" key="6">
    <source>
        <dbReference type="ARBA" id="ARBA00022963"/>
    </source>
</evidence>
<evidence type="ECO:0000256" key="3">
    <source>
        <dbReference type="ARBA" id="ARBA00022525"/>
    </source>
</evidence>
<gene>
    <name evidence="8" type="ORF">CFP56_004231</name>
</gene>
<dbReference type="PANTHER" id="PTHR45650:SF2">
    <property type="entry name" value="OS06G0560700 PROTEIN"/>
    <property type="match status" value="1"/>
</dbReference>
<reference evidence="8 9" key="1">
    <citation type="journal article" date="2018" name="Sci. Data">
        <title>The draft genome sequence of cork oak.</title>
        <authorList>
            <person name="Ramos A.M."/>
            <person name="Usie A."/>
            <person name="Barbosa P."/>
            <person name="Barros P.M."/>
            <person name="Capote T."/>
            <person name="Chaves I."/>
            <person name="Simoes F."/>
            <person name="Abreu I."/>
            <person name="Carrasquinho I."/>
            <person name="Faro C."/>
            <person name="Guimaraes J.B."/>
            <person name="Mendonca D."/>
            <person name="Nobrega F."/>
            <person name="Rodrigues L."/>
            <person name="Saibo N.J.M."/>
            <person name="Varela M.C."/>
            <person name="Egas C."/>
            <person name="Matos J."/>
            <person name="Miguel C.M."/>
            <person name="Oliveira M.M."/>
            <person name="Ricardo C.P."/>
            <person name="Goncalves S."/>
        </authorList>
    </citation>
    <scope>NUCLEOTIDE SEQUENCE [LARGE SCALE GENOMIC DNA]</scope>
    <source>
        <strain evidence="9">cv. HL8</strain>
    </source>
</reference>
<sequence length="510" mass="56690">MGFPKAIESEIDLVDMLHHLSKLLCLHQPDVSRSGPDMIERKEREEFASASAQVSFDRVDCDVIKLLPQNTLEIAAKSFKGHVINLNQQIRNFEKVTLPELEAQLGHRSRVLLPNYLFVVGTGGNDYSFNYFLMKSSINVSLEAFTANLTSSLSQQIKKLYNLGARKFVLMSVNPIGCSPMVAANRPRHKGCVQGLNKAAHLFNAHLKSLRYYQKSHLQSKLLPQNTLEIAAKSFKGHVINLNQQIRNFEKVTLPELEAQLGHRSRVLLPNYLFVVGTGGNDYSFNYFLMKSSINVSLEAFTANLTSSLSQQITKLYNLGARKFVLMSVNPIGCSPMVAANRPRHKGCVQGLNKAAHLFNAHLKSLVDVIKPHLPDSNFVYVNSYKIIRDIIRNPISKGFKDASRPCCEVASINGVLCKRGGQACVDRSSHVFFDGLHPTEAVNIQIAAKAYESDLKSEVYPTNLSGDNGNTNFLDTKAKADYLPYGIDLPNGTSGRFTNGKNVVDFLSW</sequence>
<dbReference type="InterPro" id="IPR036514">
    <property type="entry name" value="SGNH_hydro_sf"/>
</dbReference>
<evidence type="ECO:0000256" key="5">
    <source>
        <dbReference type="ARBA" id="ARBA00022801"/>
    </source>
</evidence>
<evidence type="ECO:0000256" key="4">
    <source>
        <dbReference type="ARBA" id="ARBA00022729"/>
    </source>
</evidence>
<organism evidence="8 9">
    <name type="scientific">Quercus suber</name>
    <name type="common">Cork oak</name>
    <dbReference type="NCBI Taxonomy" id="58331"/>
    <lineage>
        <taxon>Eukaryota</taxon>
        <taxon>Viridiplantae</taxon>
        <taxon>Streptophyta</taxon>
        <taxon>Embryophyta</taxon>
        <taxon>Tracheophyta</taxon>
        <taxon>Spermatophyta</taxon>
        <taxon>Magnoliopsida</taxon>
        <taxon>eudicotyledons</taxon>
        <taxon>Gunneridae</taxon>
        <taxon>Pentapetalae</taxon>
        <taxon>rosids</taxon>
        <taxon>fabids</taxon>
        <taxon>Fagales</taxon>
        <taxon>Fagaceae</taxon>
        <taxon>Quercus</taxon>
    </lineage>
</organism>
<keyword evidence="6" id="KW-0442">Lipid degradation</keyword>
<keyword evidence="5" id="KW-0378">Hydrolase</keyword>
<comment type="caution">
    <text evidence="8">The sequence shown here is derived from an EMBL/GenBank/DDBJ whole genome shotgun (WGS) entry which is preliminary data.</text>
</comment>
<evidence type="ECO:0000313" key="9">
    <source>
        <dbReference type="Proteomes" id="UP000237347"/>
    </source>
</evidence>
<proteinExistence type="inferred from homology"/>
<keyword evidence="4" id="KW-0732">Signal</keyword>
<comment type="subcellular location">
    <subcellularLocation>
        <location evidence="1">Secreted</location>
    </subcellularLocation>
</comment>
<dbReference type="PANTHER" id="PTHR45650">
    <property type="entry name" value="GDSL-LIKE LIPASE/ACYLHYDROLASE-RELATED"/>
    <property type="match status" value="1"/>
</dbReference>
<dbReference type="Proteomes" id="UP000237347">
    <property type="component" value="Unassembled WGS sequence"/>
</dbReference>
<keyword evidence="3" id="KW-0964">Secreted</keyword>
<dbReference type="GO" id="GO:0016788">
    <property type="term" value="F:hydrolase activity, acting on ester bonds"/>
    <property type="evidence" value="ECO:0007669"/>
    <property type="project" value="InterPro"/>
</dbReference>
<keyword evidence="9" id="KW-1185">Reference proteome</keyword>
<dbReference type="InterPro" id="IPR051238">
    <property type="entry name" value="GDSL_esterase/lipase"/>
</dbReference>
<keyword evidence="7" id="KW-0443">Lipid metabolism</keyword>
<dbReference type="SUPFAM" id="SSF52266">
    <property type="entry name" value="SGNH hydrolase"/>
    <property type="match status" value="1"/>
</dbReference>
<dbReference type="EMBL" id="PKMF04001174">
    <property type="protein sequence ID" value="KAK7813875.1"/>
    <property type="molecule type" value="Genomic_DNA"/>
</dbReference>
<evidence type="ECO:0000256" key="2">
    <source>
        <dbReference type="ARBA" id="ARBA00008668"/>
    </source>
</evidence>
<evidence type="ECO:0000256" key="7">
    <source>
        <dbReference type="ARBA" id="ARBA00023098"/>
    </source>
</evidence>
<dbReference type="Gene3D" id="3.40.50.1110">
    <property type="entry name" value="SGNH hydrolase"/>
    <property type="match status" value="2"/>
</dbReference>
<protein>
    <submittedName>
        <fullName evidence="8">Gdsl esterase/lipase</fullName>
    </submittedName>
</protein>
<dbReference type="InterPro" id="IPR001087">
    <property type="entry name" value="GDSL"/>
</dbReference>
<name>A0AAW0IGX7_QUESU</name>
<comment type="similarity">
    <text evidence="2">Belongs to the 'GDSL' lipolytic enzyme family.</text>
</comment>
<accession>A0AAW0IGX7</accession>
<evidence type="ECO:0000256" key="1">
    <source>
        <dbReference type="ARBA" id="ARBA00004613"/>
    </source>
</evidence>
<dbReference type="AlphaFoldDB" id="A0AAW0IGX7"/>